<proteinExistence type="inferred from homology"/>
<dbReference type="Pfam" id="PF01430">
    <property type="entry name" value="HSP33"/>
    <property type="match status" value="1"/>
</dbReference>
<comment type="similarity">
    <text evidence="6">Belongs to the HSP33 family.</text>
</comment>
<evidence type="ECO:0000256" key="4">
    <source>
        <dbReference type="ARBA" id="ARBA00023186"/>
    </source>
</evidence>
<comment type="subcellular location">
    <subcellularLocation>
        <location evidence="6">Cytoplasm</location>
    </subcellularLocation>
</comment>
<dbReference type="SUPFAM" id="SSF64397">
    <property type="entry name" value="Hsp33 domain"/>
    <property type="match status" value="1"/>
</dbReference>
<evidence type="ECO:0000256" key="3">
    <source>
        <dbReference type="ARBA" id="ARBA00023157"/>
    </source>
</evidence>
<reference evidence="8" key="1">
    <citation type="journal article" date="2018" name="Science">
        <title>A primordial and reversible TCA cycle in a facultatively chemolithoautotrophic thermophile.</title>
        <authorList>
            <person name="Nunoura T."/>
            <person name="Chikaraishi Y."/>
            <person name="Izaki R."/>
            <person name="Suwa T."/>
            <person name="Sato T."/>
            <person name="Harada T."/>
            <person name="Mori K."/>
            <person name="Kato Y."/>
            <person name="Miyazaki M."/>
            <person name="Shimamura S."/>
            <person name="Yanagawa K."/>
            <person name="Shuto A."/>
            <person name="Ohkouchi N."/>
            <person name="Fujita N."/>
            <person name="Takaki Y."/>
            <person name="Atomi H."/>
            <person name="Takai K."/>
        </authorList>
    </citation>
    <scope>NUCLEOTIDE SEQUENCE [LARGE SCALE GENOMIC DNA]</scope>
    <source>
        <strain evidence="8">DSM 17441 / JCM 13301 / NBRC 103674 / ABI70S6</strain>
    </source>
</reference>
<name>A0A0S3QTQ7_THET7</name>
<evidence type="ECO:0000313" key="8">
    <source>
        <dbReference type="Proteomes" id="UP000063234"/>
    </source>
</evidence>
<dbReference type="PATRIC" id="fig|1298851.3.peg.965"/>
<dbReference type="PANTHER" id="PTHR30111:SF1">
    <property type="entry name" value="33 KDA CHAPERONIN"/>
    <property type="match status" value="1"/>
</dbReference>
<dbReference type="GO" id="GO:0042026">
    <property type="term" value="P:protein refolding"/>
    <property type="evidence" value="ECO:0007669"/>
    <property type="project" value="TreeGrafter"/>
</dbReference>
<evidence type="ECO:0000256" key="1">
    <source>
        <dbReference type="ARBA" id="ARBA00022490"/>
    </source>
</evidence>
<sequence>MKTRGDEMSIKEFGKAITKEVKDDLKDYFKERDYMVITVAEKEPVRVYALKATNTVRQAQLIHGLSPILATVTGRVLCGALLLSSMIKHATDQKLVLKLETEGPIKSIVAEVDGFGNARCMVNTQSVENKVKEVDGKKKWDVKGIVGQGRLVVIKDIGLKEPYIGVVPLISGEIAEDIAYYLWKSEQIPSAVALGVLIGEDGTVREAGGYLVQPLGGASPKVVDEIEKRVRSLPPVSQMLDEGMRPEDIACAILESMNPHLIGLKEVKYFCPCSERIVQDVVKGMDPKELDKIFEINEVLEISCNYCGKVYRFTKEKVEALKVNEEPPSQDSP</sequence>
<dbReference type="InterPro" id="IPR000397">
    <property type="entry name" value="Heat_shock_Hsp33"/>
</dbReference>
<dbReference type="HAMAP" id="MF_00117">
    <property type="entry name" value="HslO"/>
    <property type="match status" value="1"/>
</dbReference>
<dbReference type="GO" id="GO:0005737">
    <property type="term" value="C:cytoplasm"/>
    <property type="evidence" value="ECO:0007669"/>
    <property type="project" value="UniProtKB-SubCell"/>
</dbReference>
<dbReference type="GO" id="GO:0044183">
    <property type="term" value="F:protein folding chaperone"/>
    <property type="evidence" value="ECO:0007669"/>
    <property type="project" value="TreeGrafter"/>
</dbReference>
<evidence type="ECO:0000256" key="6">
    <source>
        <dbReference type="HAMAP-Rule" id="MF_00117"/>
    </source>
</evidence>
<comment type="function">
    <text evidence="6">Redox regulated molecular chaperone. Protects both thermally unfolding and oxidatively damaged proteins from irreversible aggregation. Plays an important role in the bacterial defense system toward oxidative stress.</text>
</comment>
<gene>
    <name evidence="6 7" type="primary">hslO</name>
    <name evidence="7" type="ORF">TST_0928</name>
</gene>
<feature type="disulfide bond" description="Redox-active" evidence="6">
    <location>
        <begin position="271"/>
        <end position="273"/>
    </location>
</feature>
<keyword evidence="5 6" id="KW-0676">Redox-active center</keyword>
<accession>A0A0S3QTQ7</accession>
<feature type="disulfide bond" description="Redox-active" evidence="6">
    <location>
        <begin position="304"/>
        <end position="307"/>
    </location>
</feature>
<comment type="PTM">
    <text evidence="6">Under oxidizing conditions two disulfide bonds are formed involving the reactive cysteines. Under reducing conditions zinc is bound to the reactive cysteines and the protein is inactive.</text>
</comment>
<keyword evidence="3 6" id="KW-1015">Disulfide bond</keyword>
<keyword evidence="4 6" id="KW-0143">Chaperone</keyword>
<dbReference type="Gene3D" id="3.90.1280.10">
    <property type="entry name" value="HSP33 redox switch-like"/>
    <property type="match status" value="1"/>
</dbReference>
<dbReference type="GO" id="GO:0051082">
    <property type="term" value="F:unfolded protein binding"/>
    <property type="evidence" value="ECO:0007669"/>
    <property type="project" value="UniProtKB-UniRule"/>
</dbReference>
<dbReference type="Gene3D" id="3.55.30.10">
    <property type="entry name" value="Hsp33 domain"/>
    <property type="match status" value="1"/>
</dbReference>
<keyword evidence="8" id="KW-1185">Reference proteome</keyword>
<dbReference type="NCBIfam" id="NF001033">
    <property type="entry name" value="PRK00114.1"/>
    <property type="match status" value="1"/>
</dbReference>
<dbReference type="InterPro" id="IPR016154">
    <property type="entry name" value="Heat_shock_Hsp33_C"/>
</dbReference>
<evidence type="ECO:0000256" key="2">
    <source>
        <dbReference type="ARBA" id="ARBA00022833"/>
    </source>
</evidence>
<keyword evidence="2 6" id="KW-0862">Zinc</keyword>
<dbReference type="AlphaFoldDB" id="A0A0S3QTQ7"/>
<dbReference type="PANTHER" id="PTHR30111">
    <property type="entry name" value="33 KDA CHAPERONIN"/>
    <property type="match status" value="1"/>
</dbReference>
<dbReference type="PIRSF" id="PIRSF005261">
    <property type="entry name" value="Heat_shock_Hsp33"/>
    <property type="match status" value="1"/>
</dbReference>
<evidence type="ECO:0000256" key="5">
    <source>
        <dbReference type="ARBA" id="ARBA00023284"/>
    </source>
</evidence>
<keyword evidence="1 6" id="KW-0963">Cytoplasm</keyword>
<organism evidence="7 8">
    <name type="scientific">Thermosulfidibacter takaii (strain DSM 17441 / JCM 13301 / NBRC 103674 / ABI70S6)</name>
    <dbReference type="NCBI Taxonomy" id="1298851"/>
    <lineage>
        <taxon>Bacteria</taxon>
        <taxon>Pseudomonadati</taxon>
        <taxon>Thermosulfidibacterota</taxon>
        <taxon>Thermosulfidibacteria</taxon>
        <taxon>Thermosulfidibacterales</taxon>
        <taxon>Thermosulfidibacteraceae</taxon>
    </lineage>
</organism>
<dbReference type="KEGG" id="ttk:TST_0928"/>
<evidence type="ECO:0000313" key="7">
    <source>
        <dbReference type="EMBL" id="BAT71728.1"/>
    </source>
</evidence>
<dbReference type="STRING" id="1298851.TST_0928"/>
<dbReference type="EMBL" id="AP013035">
    <property type="protein sequence ID" value="BAT71728.1"/>
    <property type="molecule type" value="Genomic_DNA"/>
</dbReference>
<dbReference type="Proteomes" id="UP000063234">
    <property type="component" value="Chromosome"/>
</dbReference>
<dbReference type="CDD" id="cd00498">
    <property type="entry name" value="Hsp33"/>
    <property type="match status" value="1"/>
</dbReference>
<dbReference type="InterPro" id="IPR016153">
    <property type="entry name" value="Heat_shock_Hsp33_N"/>
</dbReference>
<protein>
    <recommendedName>
        <fullName evidence="6">33 kDa chaperonin</fullName>
    </recommendedName>
    <alternativeName>
        <fullName evidence="6">Heat shock protein 33 homolog</fullName>
        <shortName evidence="6">HSP33</shortName>
    </alternativeName>
</protein>
<dbReference type="SUPFAM" id="SSF118352">
    <property type="entry name" value="HSP33 redox switch-like"/>
    <property type="match status" value="1"/>
</dbReference>